<proteinExistence type="predicted"/>
<evidence type="ECO:0000313" key="1">
    <source>
        <dbReference type="EMBL" id="GAH94827.1"/>
    </source>
</evidence>
<feature type="non-terminal residue" evidence="1">
    <location>
        <position position="40"/>
    </location>
</feature>
<reference evidence="1" key="1">
    <citation type="journal article" date="2014" name="Front. Microbiol.">
        <title>High frequency of phylogenetically diverse reductive dehalogenase-homologous genes in deep subseafloor sedimentary metagenomes.</title>
        <authorList>
            <person name="Kawai M."/>
            <person name="Futagami T."/>
            <person name="Toyoda A."/>
            <person name="Takaki Y."/>
            <person name="Nishi S."/>
            <person name="Hori S."/>
            <person name="Arai W."/>
            <person name="Tsubouchi T."/>
            <person name="Morono Y."/>
            <person name="Uchiyama I."/>
            <person name="Ito T."/>
            <person name="Fujiyama A."/>
            <person name="Inagaki F."/>
            <person name="Takami H."/>
        </authorList>
    </citation>
    <scope>NUCLEOTIDE SEQUENCE</scope>
    <source>
        <strain evidence="1">Expedition CK06-06</strain>
    </source>
</reference>
<organism evidence="1">
    <name type="scientific">marine sediment metagenome</name>
    <dbReference type="NCBI Taxonomy" id="412755"/>
    <lineage>
        <taxon>unclassified sequences</taxon>
        <taxon>metagenomes</taxon>
        <taxon>ecological metagenomes</taxon>
    </lineage>
</organism>
<dbReference type="AlphaFoldDB" id="X1JL58"/>
<gene>
    <name evidence="1" type="ORF">S03H2_72914</name>
</gene>
<dbReference type="EMBL" id="BARU01049613">
    <property type="protein sequence ID" value="GAH94827.1"/>
    <property type="molecule type" value="Genomic_DNA"/>
</dbReference>
<comment type="caution">
    <text evidence="1">The sequence shown here is derived from an EMBL/GenBank/DDBJ whole genome shotgun (WGS) entry which is preliminary data.</text>
</comment>
<protein>
    <submittedName>
        <fullName evidence="1">Uncharacterized protein</fullName>
    </submittedName>
</protein>
<sequence length="40" mass="4466">AGVDVAIAERKKREKEVEPITIGKPKIPRLGFPRISKPKI</sequence>
<accession>X1JL58</accession>
<name>X1JL58_9ZZZZ</name>
<feature type="non-terminal residue" evidence="1">
    <location>
        <position position="1"/>
    </location>
</feature>